<keyword evidence="2" id="KW-1185">Reference proteome</keyword>
<comment type="caution">
    <text evidence="1">The sequence shown here is derived from an EMBL/GenBank/DDBJ whole genome shotgun (WGS) entry which is preliminary data.</text>
</comment>
<dbReference type="AlphaFoldDB" id="A0A7W4W1Q5"/>
<gene>
    <name evidence="1" type="ORF">FHR99_000087</name>
</gene>
<organism evidence="1 2">
    <name type="scientific">Litorivivens lipolytica</name>
    <dbReference type="NCBI Taxonomy" id="1524264"/>
    <lineage>
        <taxon>Bacteria</taxon>
        <taxon>Pseudomonadati</taxon>
        <taxon>Pseudomonadota</taxon>
        <taxon>Gammaproteobacteria</taxon>
        <taxon>Litorivivens</taxon>
    </lineage>
</organism>
<proteinExistence type="predicted"/>
<dbReference type="RefSeq" id="WP_183408573.1">
    <property type="nucleotide sequence ID" value="NZ_JACHWY010000001.1"/>
</dbReference>
<sequence length="240" mass="27859">MAKPLSIRLTDGPALSPELIHELWALRLRYITLSKSEEADKAYFSEFISADNSLVASFHAPDGTLGGFFTIAQIPVEHESRKGLLFYSKYFYFDKDYRGHYKTMLAPWLILPKAFRRYGLRHLYFVTTAFPQSYVSLARSTGNVRALHDDKTTAWERHALDYFSRHYFGEDWKPEPGVVVNQNIADSESVARGEEAQLLTENFERLNPAWREGQSLPIIFPVDWTTISHSFKRTFRRLLR</sequence>
<accession>A0A7W4W1Q5</accession>
<protein>
    <recommendedName>
        <fullName evidence="3">N-acetyltransferase domain-containing protein</fullName>
    </recommendedName>
</protein>
<evidence type="ECO:0000313" key="2">
    <source>
        <dbReference type="Proteomes" id="UP000537130"/>
    </source>
</evidence>
<dbReference type="EMBL" id="JACHWY010000001">
    <property type="protein sequence ID" value="MBB3045851.1"/>
    <property type="molecule type" value="Genomic_DNA"/>
</dbReference>
<name>A0A7W4W1Q5_9GAMM</name>
<evidence type="ECO:0000313" key="1">
    <source>
        <dbReference type="EMBL" id="MBB3045851.1"/>
    </source>
</evidence>
<reference evidence="1 2" key="1">
    <citation type="submission" date="2020-08" db="EMBL/GenBank/DDBJ databases">
        <title>Genomic Encyclopedia of Type Strains, Phase III (KMG-III): the genomes of soil and plant-associated and newly described type strains.</title>
        <authorList>
            <person name="Whitman W."/>
        </authorList>
    </citation>
    <scope>NUCLEOTIDE SEQUENCE [LARGE SCALE GENOMIC DNA]</scope>
    <source>
        <strain evidence="1 2">CECT 8654</strain>
    </source>
</reference>
<dbReference type="Proteomes" id="UP000537130">
    <property type="component" value="Unassembled WGS sequence"/>
</dbReference>
<evidence type="ECO:0008006" key="3">
    <source>
        <dbReference type="Google" id="ProtNLM"/>
    </source>
</evidence>